<protein>
    <submittedName>
        <fullName evidence="1">Uncharacterized protein</fullName>
    </submittedName>
</protein>
<organism evidence="1 2">
    <name type="scientific">Oncorhynchus mykiss</name>
    <name type="common">Rainbow trout</name>
    <name type="synonym">Salmo gairdneri</name>
    <dbReference type="NCBI Taxonomy" id="8022"/>
    <lineage>
        <taxon>Eukaryota</taxon>
        <taxon>Metazoa</taxon>
        <taxon>Chordata</taxon>
        <taxon>Craniata</taxon>
        <taxon>Vertebrata</taxon>
        <taxon>Euteleostomi</taxon>
        <taxon>Actinopterygii</taxon>
        <taxon>Neopterygii</taxon>
        <taxon>Teleostei</taxon>
        <taxon>Protacanthopterygii</taxon>
        <taxon>Salmoniformes</taxon>
        <taxon>Salmonidae</taxon>
        <taxon>Salmoninae</taxon>
        <taxon>Oncorhynchus</taxon>
    </lineage>
</organism>
<name>A0A060ZFU9_ONCMY</name>
<accession>A0A060ZFU9</accession>
<dbReference type="PaxDb" id="8022-A0A060ZFU9"/>
<evidence type="ECO:0000313" key="1">
    <source>
        <dbReference type="EMBL" id="CDR00499.1"/>
    </source>
</evidence>
<dbReference type="STRING" id="8022.A0A060ZFU9"/>
<proteinExistence type="predicted"/>
<gene>
    <name evidence="1" type="ORF">GSONMT00050451001</name>
</gene>
<dbReference type="EMBL" id="FR957703">
    <property type="protein sequence ID" value="CDR00499.1"/>
    <property type="molecule type" value="Genomic_DNA"/>
</dbReference>
<dbReference type="AlphaFoldDB" id="A0A060ZFU9"/>
<feature type="non-terminal residue" evidence="1">
    <location>
        <position position="1"/>
    </location>
</feature>
<evidence type="ECO:0000313" key="2">
    <source>
        <dbReference type="Proteomes" id="UP000193380"/>
    </source>
</evidence>
<reference evidence="1" key="2">
    <citation type="submission" date="2014-03" db="EMBL/GenBank/DDBJ databases">
        <authorList>
            <person name="Genoscope - CEA"/>
        </authorList>
    </citation>
    <scope>NUCLEOTIDE SEQUENCE</scope>
</reference>
<reference evidence="1" key="1">
    <citation type="journal article" date="2014" name="Nat. Commun.">
        <title>The rainbow trout genome provides novel insights into evolution after whole-genome duplication in vertebrates.</title>
        <authorList>
            <person name="Berthelot C."/>
            <person name="Brunet F."/>
            <person name="Chalopin D."/>
            <person name="Juanchich A."/>
            <person name="Bernard M."/>
            <person name="Noel B."/>
            <person name="Bento P."/>
            <person name="Da Silva C."/>
            <person name="Labadie K."/>
            <person name="Alberti A."/>
            <person name="Aury J.M."/>
            <person name="Louis A."/>
            <person name="Dehais P."/>
            <person name="Bardou P."/>
            <person name="Montfort J."/>
            <person name="Klopp C."/>
            <person name="Cabau C."/>
            <person name="Gaspin C."/>
            <person name="Thorgaard G.H."/>
            <person name="Boussaha M."/>
            <person name="Quillet E."/>
            <person name="Guyomard R."/>
            <person name="Galiana D."/>
            <person name="Bobe J."/>
            <person name="Volff J.N."/>
            <person name="Genet C."/>
            <person name="Wincker P."/>
            <person name="Jaillon O."/>
            <person name="Roest Crollius H."/>
            <person name="Guiguen Y."/>
        </authorList>
    </citation>
    <scope>NUCLEOTIDE SEQUENCE [LARGE SCALE GENOMIC DNA]</scope>
</reference>
<sequence>SPTPSFPPPSLSHSLLPSLPSLSHSLLPSPFSLPQCGFFRRVQYEDQVPQYHAVKIPHQDLPQFHESQKAGVLHKKEWTTHWSDGTS</sequence>
<dbReference type="Proteomes" id="UP000193380">
    <property type="component" value="Unassembled WGS sequence"/>
</dbReference>